<dbReference type="Gene3D" id="3.50.50.60">
    <property type="entry name" value="FAD/NAD(P)-binding domain"/>
    <property type="match status" value="2"/>
</dbReference>
<organism evidence="3">
    <name type="scientific">marine metagenome</name>
    <dbReference type="NCBI Taxonomy" id="408172"/>
    <lineage>
        <taxon>unclassified sequences</taxon>
        <taxon>metagenomes</taxon>
        <taxon>ecological metagenomes</taxon>
    </lineage>
</organism>
<dbReference type="Pfam" id="PF07992">
    <property type="entry name" value="Pyr_redox_2"/>
    <property type="match status" value="1"/>
</dbReference>
<protein>
    <recommendedName>
        <fullName evidence="4">4Fe-4S ferredoxin-type domain-containing protein</fullName>
    </recommendedName>
</protein>
<dbReference type="SUPFAM" id="SSF46548">
    <property type="entry name" value="alpha-helical ferredoxin"/>
    <property type="match status" value="1"/>
</dbReference>
<dbReference type="Pfam" id="PF14691">
    <property type="entry name" value="Fer4_20"/>
    <property type="match status" value="1"/>
</dbReference>
<evidence type="ECO:0000313" key="3">
    <source>
        <dbReference type="EMBL" id="SVB02670.1"/>
    </source>
</evidence>
<accession>A0A382AMA6</accession>
<dbReference type="AlphaFoldDB" id="A0A382AMA6"/>
<dbReference type="SUPFAM" id="SSF51971">
    <property type="entry name" value="Nucleotide-binding domain"/>
    <property type="match status" value="2"/>
</dbReference>
<proteinExistence type="predicted"/>
<evidence type="ECO:0008006" key="4">
    <source>
        <dbReference type="Google" id="ProtNLM"/>
    </source>
</evidence>
<sequence>AFYESSRCLFCYDAPCIKSCPTGIDIPLFIKQIHTGNIKGSAQTIFDANWLGNACGKVCPTDVLCEGACVYTVQNVKPIEIGRLQNYATDHVIENDTPLFRAGEHNNRKVAVIGAGPAGIACACELRTLGYDVDIFEAKDKPSGLTVFGTAPYKITNKDALKEMDYLQKQLGYNIKYNAPIKSKEQLDELEAKYDAIFLGVGVGPTASLGLKGENFENVVGAVEFIEELRMKHHEVCVPDSVVVLGGGNTAMDAAYESAHMGAENVILAYRRSKEQMGAYTFEYETIINSGARGMFNIQPIEIEGNGKATGVKFLKTETRNGKLENIAGSEFIIDCDLVIKATGQAKMANFLGLIGGLELDPSNRISVHEKTFQCSNPKYFAGGDAVNGGAEVVNGAHDGKAAAIGIDQWLNYKH</sequence>
<dbReference type="GO" id="GO:0016491">
    <property type="term" value="F:oxidoreductase activity"/>
    <property type="evidence" value="ECO:0007669"/>
    <property type="project" value="InterPro"/>
</dbReference>
<dbReference type="Gene3D" id="1.10.1060.10">
    <property type="entry name" value="Alpha-helical ferredoxin"/>
    <property type="match status" value="1"/>
</dbReference>
<dbReference type="EMBL" id="UINC01026005">
    <property type="protein sequence ID" value="SVB02670.1"/>
    <property type="molecule type" value="Genomic_DNA"/>
</dbReference>
<dbReference type="PANTHER" id="PTHR42783:SF3">
    <property type="entry name" value="GLUTAMATE SYNTHASE [NADPH] SMALL CHAIN-RELATED"/>
    <property type="match status" value="1"/>
</dbReference>
<dbReference type="GO" id="GO:0051536">
    <property type="term" value="F:iron-sulfur cluster binding"/>
    <property type="evidence" value="ECO:0007669"/>
    <property type="project" value="InterPro"/>
</dbReference>
<dbReference type="InterPro" id="IPR036188">
    <property type="entry name" value="FAD/NAD-bd_sf"/>
</dbReference>
<dbReference type="InterPro" id="IPR028261">
    <property type="entry name" value="DPD_II"/>
</dbReference>
<feature type="domain" description="Dihydroprymidine dehydrogenase" evidence="2">
    <location>
        <begin position="2"/>
        <end position="96"/>
    </location>
</feature>
<dbReference type="PRINTS" id="PR00419">
    <property type="entry name" value="ADXRDTASE"/>
</dbReference>
<feature type="domain" description="FAD/NAD(P)-binding" evidence="1">
    <location>
        <begin position="109"/>
        <end position="398"/>
    </location>
</feature>
<gene>
    <name evidence="3" type="ORF">METZ01_LOCUS155524</name>
</gene>
<evidence type="ECO:0000259" key="1">
    <source>
        <dbReference type="Pfam" id="PF07992"/>
    </source>
</evidence>
<dbReference type="PANTHER" id="PTHR42783">
    <property type="entry name" value="GLUTAMATE SYNTHASE [NADPH] SMALL CHAIN"/>
    <property type="match status" value="1"/>
</dbReference>
<reference evidence="3" key="1">
    <citation type="submission" date="2018-05" db="EMBL/GenBank/DDBJ databases">
        <authorList>
            <person name="Lanie J.A."/>
            <person name="Ng W.-L."/>
            <person name="Kazmierczak K.M."/>
            <person name="Andrzejewski T.M."/>
            <person name="Davidsen T.M."/>
            <person name="Wayne K.J."/>
            <person name="Tettelin H."/>
            <person name="Glass J.I."/>
            <person name="Rusch D."/>
            <person name="Podicherti R."/>
            <person name="Tsui H.-C.T."/>
            <person name="Winkler M.E."/>
        </authorList>
    </citation>
    <scope>NUCLEOTIDE SEQUENCE</scope>
</reference>
<name>A0A382AMA6_9ZZZZ</name>
<feature type="non-terminal residue" evidence="3">
    <location>
        <position position="1"/>
    </location>
</feature>
<evidence type="ECO:0000259" key="2">
    <source>
        <dbReference type="Pfam" id="PF14691"/>
    </source>
</evidence>
<dbReference type="InterPro" id="IPR009051">
    <property type="entry name" value="Helical_ferredxn"/>
</dbReference>
<dbReference type="InterPro" id="IPR023753">
    <property type="entry name" value="FAD/NAD-binding_dom"/>
</dbReference>